<dbReference type="AlphaFoldDB" id="A0A6C0KMQ2"/>
<dbReference type="EMBL" id="MN740946">
    <property type="protein sequence ID" value="QHU19275.1"/>
    <property type="molecule type" value="Genomic_DNA"/>
</dbReference>
<reference evidence="2" key="1">
    <citation type="journal article" date="2020" name="Nature">
        <title>Giant virus diversity and host interactions through global metagenomics.</title>
        <authorList>
            <person name="Schulz F."/>
            <person name="Roux S."/>
            <person name="Paez-Espino D."/>
            <person name="Jungbluth S."/>
            <person name="Walsh D.A."/>
            <person name="Denef V.J."/>
            <person name="McMahon K.D."/>
            <person name="Konstantinidis K.T."/>
            <person name="Eloe-Fadrosh E.A."/>
            <person name="Kyrpides N.C."/>
            <person name="Woyke T."/>
        </authorList>
    </citation>
    <scope>NUCLEOTIDE SEQUENCE</scope>
    <source>
        <strain evidence="2">GVMAG-S-3300013014-104</strain>
    </source>
</reference>
<evidence type="ECO:0000313" key="2">
    <source>
        <dbReference type="EMBL" id="QHU19275.1"/>
    </source>
</evidence>
<evidence type="ECO:0000256" key="1">
    <source>
        <dbReference type="SAM" id="Phobius"/>
    </source>
</evidence>
<protein>
    <submittedName>
        <fullName evidence="2">Uncharacterized protein</fullName>
    </submittedName>
</protein>
<proteinExistence type="predicted"/>
<organism evidence="2">
    <name type="scientific">viral metagenome</name>
    <dbReference type="NCBI Taxonomy" id="1070528"/>
    <lineage>
        <taxon>unclassified sequences</taxon>
        <taxon>metagenomes</taxon>
        <taxon>organismal metagenomes</taxon>
    </lineage>
</organism>
<sequence>MINYHNLIVFLGGVYGFRNGLKHFNKGYLGKINFILEIICGLVFAYLFPILYTTLLLFL</sequence>
<keyword evidence="1" id="KW-0812">Transmembrane</keyword>
<feature type="transmembrane region" description="Helical" evidence="1">
    <location>
        <begin position="34"/>
        <end position="58"/>
    </location>
</feature>
<keyword evidence="1" id="KW-0472">Membrane</keyword>
<keyword evidence="1" id="KW-1133">Transmembrane helix</keyword>
<name>A0A6C0KMQ2_9ZZZZ</name>
<accession>A0A6C0KMQ2</accession>